<gene>
    <name evidence="1" type="ORF">ACFP1C_03645</name>
</gene>
<dbReference type="EMBL" id="JBHSSI010000025">
    <property type="protein sequence ID" value="MFC6260030.1"/>
    <property type="molecule type" value="Genomic_DNA"/>
</dbReference>
<dbReference type="Proteomes" id="UP001596283">
    <property type="component" value="Unassembled WGS sequence"/>
</dbReference>
<evidence type="ECO:0000313" key="2">
    <source>
        <dbReference type="Proteomes" id="UP001596283"/>
    </source>
</evidence>
<comment type="caution">
    <text evidence="1">The sequence shown here is derived from an EMBL/GenBank/DDBJ whole genome shotgun (WGS) entry which is preliminary data.</text>
</comment>
<organism evidence="1 2">
    <name type="scientific">Levilactobacillus fujinensis</name>
    <dbReference type="NCBI Taxonomy" id="2486024"/>
    <lineage>
        <taxon>Bacteria</taxon>
        <taxon>Bacillati</taxon>
        <taxon>Bacillota</taxon>
        <taxon>Bacilli</taxon>
        <taxon>Lactobacillales</taxon>
        <taxon>Lactobacillaceae</taxon>
        <taxon>Levilactobacillus</taxon>
    </lineage>
</organism>
<protein>
    <submittedName>
        <fullName evidence="1">Uncharacterized protein</fullName>
    </submittedName>
</protein>
<accession>A0ABW1TEC2</accession>
<evidence type="ECO:0000313" key="1">
    <source>
        <dbReference type="EMBL" id="MFC6260030.1"/>
    </source>
</evidence>
<name>A0ABW1TEC2_9LACO</name>
<proteinExistence type="predicted"/>
<sequence>MTKMMKFSLKLQRNGKGITLPFNTYRDGEGHVFTYFKNGEPAIVINQIAVKGALESAWN</sequence>
<reference evidence="2" key="1">
    <citation type="journal article" date="2019" name="Int. J. Syst. Evol. Microbiol.">
        <title>The Global Catalogue of Microorganisms (GCM) 10K type strain sequencing project: providing services to taxonomists for standard genome sequencing and annotation.</title>
        <authorList>
            <consortium name="The Broad Institute Genomics Platform"/>
            <consortium name="The Broad Institute Genome Sequencing Center for Infectious Disease"/>
            <person name="Wu L."/>
            <person name="Ma J."/>
        </authorList>
    </citation>
    <scope>NUCLEOTIDE SEQUENCE [LARGE SCALE GENOMIC DNA]</scope>
    <source>
        <strain evidence="2">CCM 8908</strain>
    </source>
</reference>
<dbReference type="RefSeq" id="WP_125685244.1">
    <property type="nucleotide sequence ID" value="NZ_JBHSSI010000025.1"/>
</dbReference>
<keyword evidence="2" id="KW-1185">Reference proteome</keyword>